<proteinExistence type="predicted"/>
<dbReference type="AlphaFoldDB" id="A0A4Z2JAR6"/>
<protein>
    <submittedName>
        <fullName evidence="1">Uncharacterized protein</fullName>
    </submittedName>
</protein>
<comment type="caution">
    <text evidence="1">The sequence shown here is derived from an EMBL/GenBank/DDBJ whole genome shotgun (WGS) entry which is preliminary data.</text>
</comment>
<dbReference type="Proteomes" id="UP000314294">
    <property type="component" value="Unassembled WGS sequence"/>
</dbReference>
<gene>
    <name evidence="1" type="ORF">EYF80_003026</name>
</gene>
<evidence type="ECO:0000313" key="2">
    <source>
        <dbReference type="Proteomes" id="UP000314294"/>
    </source>
</evidence>
<dbReference type="EMBL" id="SRLO01000013">
    <property type="protein sequence ID" value="TNN86843.1"/>
    <property type="molecule type" value="Genomic_DNA"/>
</dbReference>
<keyword evidence="2" id="KW-1185">Reference proteome</keyword>
<sequence>MAFLKRGRGELRKSITLVPDIGQYTHDTGTHCGVEVARSMASSTPFTLSSTSLLTRTTSKKCLYVVKMASDSFWIICRFSV</sequence>
<name>A0A4Z2JAR6_9TELE</name>
<evidence type="ECO:0000313" key="1">
    <source>
        <dbReference type="EMBL" id="TNN86843.1"/>
    </source>
</evidence>
<reference evidence="1 2" key="1">
    <citation type="submission" date="2019-03" db="EMBL/GenBank/DDBJ databases">
        <title>First draft genome of Liparis tanakae, snailfish: a comprehensive survey of snailfish specific genes.</title>
        <authorList>
            <person name="Kim W."/>
            <person name="Song I."/>
            <person name="Jeong J.-H."/>
            <person name="Kim D."/>
            <person name="Kim S."/>
            <person name="Ryu S."/>
            <person name="Song J.Y."/>
            <person name="Lee S.K."/>
        </authorList>
    </citation>
    <scope>NUCLEOTIDE SEQUENCE [LARGE SCALE GENOMIC DNA]</scope>
    <source>
        <tissue evidence="1">Muscle</tissue>
    </source>
</reference>
<organism evidence="1 2">
    <name type="scientific">Liparis tanakae</name>
    <name type="common">Tanaka's snailfish</name>
    <dbReference type="NCBI Taxonomy" id="230148"/>
    <lineage>
        <taxon>Eukaryota</taxon>
        <taxon>Metazoa</taxon>
        <taxon>Chordata</taxon>
        <taxon>Craniata</taxon>
        <taxon>Vertebrata</taxon>
        <taxon>Euteleostomi</taxon>
        <taxon>Actinopterygii</taxon>
        <taxon>Neopterygii</taxon>
        <taxon>Teleostei</taxon>
        <taxon>Neoteleostei</taxon>
        <taxon>Acanthomorphata</taxon>
        <taxon>Eupercaria</taxon>
        <taxon>Perciformes</taxon>
        <taxon>Cottioidei</taxon>
        <taxon>Cottales</taxon>
        <taxon>Liparidae</taxon>
        <taxon>Liparis</taxon>
    </lineage>
</organism>
<accession>A0A4Z2JAR6</accession>